<evidence type="ECO:0000256" key="2">
    <source>
        <dbReference type="ARBA" id="ARBA00022490"/>
    </source>
</evidence>
<reference evidence="6 7" key="2">
    <citation type="submission" date="2015-01" db="EMBL/GenBank/DDBJ databases">
        <title>Complete genome sequence of Pyrinomonas methylaliphatogenes type strain K22T.</title>
        <authorList>
            <person name="Lee K.C.Y."/>
            <person name="Power J.F."/>
            <person name="Dunfield P.F."/>
            <person name="Morgan X.C."/>
            <person name="Huttenhower C."/>
            <person name="Stott M.B."/>
        </authorList>
    </citation>
    <scope>NUCLEOTIDE SEQUENCE [LARGE SCALE GENOMIC DNA]</scope>
    <source>
        <strain evidence="6 7">K22</strain>
    </source>
</reference>
<name>A0A0B6WUS2_9BACT</name>
<keyword evidence="2" id="KW-0963">Cytoplasm</keyword>
<gene>
    <name evidence="6" type="ORF">PYK22_00466</name>
</gene>
<reference evidence="6 7" key="1">
    <citation type="submission" date="2013-12" db="EMBL/GenBank/DDBJ databases">
        <authorList>
            <person name="Stott M."/>
        </authorList>
    </citation>
    <scope>NUCLEOTIDE SEQUENCE [LARGE SCALE GENOMIC DNA]</scope>
    <source>
        <strain evidence="6 7">K22</strain>
    </source>
</reference>
<dbReference type="PANTHER" id="PTHR43420">
    <property type="entry name" value="ACETYLTRANSFERASE"/>
    <property type="match status" value="1"/>
</dbReference>
<dbReference type="EC" id="2.3.1.128" evidence="6"/>
<dbReference type="Pfam" id="PF00583">
    <property type="entry name" value="Acetyltransf_1"/>
    <property type="match status" value="1"/>
</dbReference>
<dbReference type="RefSeq" id="WP_157770625.1">
    <property type="nucleotide sequence ID" value="NZ_CBXV010000002.1"/>
</dbReference>
<keyword evidence="7" id="KW-1185">Reference proteome</keyword>
<evidence type="ECO:0000313" key="7">
    <source>
        <dbReference type="Proteomes" id="UP000031518"/>
    </source>
</evidence>
<dbReference type="PROSITE" id="PS51186">
    <property type="entry name" value="GNAT"/>
    <property type="match status" value="1"/>
</dbReference>
<comment type="similarity">
    <text evidence="1">Belongs to the acetyltransferase family. RimI subfamily.</text>
</comment>
<dbReference type="AlphaFoldDB" id="A0A0B6WUS2"/>
<dbReference type="EMBL" id="CBXV010000002">
    <property type="protein sequence ID" value="CDM64472.1"/>
    <property type="molecule type" value="Genomic_DNA"/>
</dbReference>
<evidence type="ECO:0000259" key="5">
    <source>
        <dbReference type="PROSITE" id="PS51186"/>
    </source>
</evidence>
<evidence type="ECO:0000256" key="1">
    <source>
        <dbReference type="ARBA" id="ARBA00005395"/>
    </source>
</evidence>
<dbReference type="InterPro" id="IPR050680">
    <property type="entry name" value="YpeA/RimI_acetyltransf"/>
</dbReference>
<evidence type="ECO:0000313" key="6">
    <source>
        <dbReference type="EMBL" id="CDM64472.1"/>
    </source>
</evidence>
<evidence type="ECO:0000256" key="3">
    <source>
        <dbReference type="ARBA" id="ARBA00022679"/>
    </source>
</evidence>
<feature type="domain" description="N-acetyltransferase" evidence="5">
    <location>
        <begin position="31"/>
        <end position="178"/>
    </location>
</feature>
<sequence length="178" mass="20435">MGVLRKIRSRWRQMNEAQEPPAPPLDPEWPYVIRPLTVTQLEECWRLDQRCFADGEAYSRETFHYLLTAPEALCYQANAADGTMVGFIIGLIEPDFTGHITTVGVAPEHRRRGIALRLMRKIEEAFRRRGVRTVRLEVRAVNTGAQKLYRNLGYVVTQRLPQYYSNGGDGLLMIKSLD</sequence>
<dbReference type="CDD" id="cd04301">
    <property type="entry name" value="NAT_SF"/>
    <property type="match status" value="1"/>
</dbReference>
<dbReference type="OrthoDB" id="121342at2"/>
<dbReference type="Gene3D" id="3.40.630.30">
    <property type="match status" value="1"/>
</dbReference>
<accession>A0A0B6WUS2</accession>
<dbReference type="Proteomes" id="UP000031518">
    <property type="component" value="Unassembled WGS sequence"/>
</dbReference>
<dbReference type="STRING" id="454194.PYK22_00466"/>
<protein>
    <submittedName>
        <fullName evidence="6">Ribosomal-protein-alanine acetyltransferase</fullName>
        <ecNumber evidence="6">2.3.1.128</ecNumber>
    </submittedName>
</protein>
<organism evidence="6 7">
    <name type="scientific">Pyrinomonas methylaliphatogenes</name>
    <dbReference type="NCBI Taxonomy" id="454194"/>
    <lineage>
        <taxon>Bacteria</taxon>
        <taxon>Pseudomonadati</taxon>
        <taxon>Acidobacteriota</taxon>
        <taxon>Blastocatellia</taxon>
        <taxon>Blastocatellales</taxon>
        <taxon>Pyrinomonadaceae</taxon>
        <taxon>Pyrinomonas</taxon>
    </lineage>
</organism>
<keyword evidence="3 6" id="KW-0808">Transferase</keyword>
<proteinExistence type="inferred from homology"/>
<dbReference type="GO" id="GO:0008080">
    <property type="term" value="F:N-acetyltransferase activity"/>
    <property type="evidence" value="ECO:0007669"/>
    <property type="project" value="InterPro"/>
</dbReference>
<keyword evidence="4 6" id="KW-0012">Acyltransferase</keyword>
<dbReference type="NCBIfam" id="TIGR01575">
    <property type="entry name" value="rimI"/>
    <property type="match status" value="1"/>
</dbReference>
<dbReference type="SUPFAM" id="SSF55729">
    <property type="entry name" value="Acyl-CoA N-acyltransferases (Nat)"/>
    <property type="match status" value="1"/>
</dbReference>
<dbReference type="PANTHER" id="PTHR43420:SF12">
    <property type="entry name" value="N-ACETYLTRANSFERASE DOMAIN-CONTAINING PROTEIN"/>
    <property type="match status" value="1"/>
</dbReference>
<dbReference type="InterPro" id="IPR016181">
    <property type="entry name" value="Acyl_CoA_acyltransferase"/>
</dbReference>
<dbReference type="InterPro" id="IPR006464">
    <property type="entry name" value="AcTrfase_RimI/Ard1"/>
</dbReference>
<dbReference type="InterPro" id="IPR000182">
    <property type="entry name" value="GNAT_dom"/>
</dbReference>
<evidence type="ECO:0000256" key="4">
    <source>
        <dbReference type="ARBA" id="ARBA00023315"/>
    </source>
</evidence>